<evidence type="ECO:0000313" key="2">
    <source>
        <dbReference type="Ensembl" id="ENSOTSP00005139651.1"/>
    </source>
</evidence>
<keyword evidence="3" id="KW-1185">Reference proteome</keyword>
<organism evidence="2 3">
    <name type="scientific">Oncorhynchus tshawytscha</name>
    <name type="common">Chinook salmon</name>
    <name type="synonym">Salmo tshawytscha</name>
    <dbReference type="NCBI Taxonomy" id="74940"/>
    <lineage>
        <taxon>Eukaryota</taxon>
        <taxon>Metazoa</taxon>
        <taxon>Chordata</taxon>
        <taxon>Craniata</taxon>
        <taxon>Vertebrata</taxon>
        <taxon>Euteleostomi</taxon>
        <taxon>Actinopterygii</taxon>
        <taxon>Neopterygii</taxon>
        <taxon>Teleostei</taxon>
        <taxon>Protacanthopterygii</taxon>
        <taxon>Salmoniformes</taxon>
        <taxon>Salmonidae</taxon>
        <taxon>Salmoninae</taxon>
        <taxon>Oncorhynchus</taxon>
    </lineage>
</organism>
<reference evidence="2" key="2">
    <citation type="submission" date="2025-08" db="UniProtKB">
        <authorList>
            <consortium name="Ensembl"/>
        </authorList>
    </citation>
    <scope>IDENTIFICATION</scope>
</reference>
<evidence type="ECO:0000313" key="3">
    <source>
        <dbReference type="Proteomes" id="UP000694402"/>
    </source>
</evidence>
<dbReference type="Ensembl" id="ENSOTST00005159248.1">
    <property type="protein sequence ID" value="ENSOTSP00005139651.1"/>
    <property type="gene ID" value="ENSOTSG00005074125.1"/>
</dbReference>
<dbReference type="Proteomes" id="UP000694402">
    <property type="component" value="Unassembled WGS sequence"/>
</dbReference>
<feature type="transmembrane region" description="Helical" evidence="1">
    <location>
        <begin position="78"/>
        <end position="98"/>
    </location>
</feature>
<reference evidence="3" key="1">
    <citation type="journal article" date="2018" name="PLoS ONE">
        <title>Chinook salmon (Oncorhynchus tshawytscha) genome and transcriptome.</title>
        <authorList>
            <person name="Christensen K.A."/>
            <person name="Leong J.S."/>
            <person name="Sakhrani D."/>
            <person name="Biagi C.A."/>
            <person name="Minkley D.R."/>
            <person name="Withler R.E."/>
            <person name="Rondeau E.B."/>
            <person name="Koop B.F."/>
            <person name="Devlin R.H."/>
        </authorList>
    </citation>
    <scope>NUCLEOTIDE SEQUENCE [LARGE SCALE GENOMIC DNA]</scope>
</reference>
<name>A0AAZ3REC9_ONCTS</name>
<keyword evidence="1" id="KW-0472">Membrane</keyword>
<keyword evidence="1" id="KW-1133">Transmembrane helix</keyword>
<reference evidence="2" key="3">
    <citation type="submission" date="2025-09" db="UniProtKB">
        <authorList>
            <consortium name="Ensembl"/>
        </authorList>
    </citation>
    <scope>IDENTIFICATION</scope>
</reference>
<accession>A0AAZ3REC9</accession>
<proteinExistence type="predicted"/>
<sequence>RIQMGFVRHMSSCQKSLVLLCPSQGAEGKEEQPVGPHAAQQLPPPGCCALLHHHQLKPNGPRQEEDLPPVVRKANPHWPVGVSVLILSVLSVCVPFYIDRPVPFRHGAIHMHLSIN</sequence>
<dbReference type="GeneTree" id="ENSGT01000000220495"/>
<evidence type="ECO:0000256" key="1">
    <source>
        <dbReference type="SAM" id="Phobius"/>
    </source>
</evidence>
<dbReference type="AlphaFoldDB" id="A0AAZ3REC9"/>
<protein>
    <submittedName>
        <fullName evidence="2">Uncharacterized protein</fullName>
    </submittedName>
</protein>
<keyword evidence="1" id="KW-0812">Transmembrane</keyword>